<keyword evidence="2" id="KW-0812">Transmembrane</keyword>
<keyword evidence="3" id="KW-0732">Signal</keyword>
<feature type="region of interest" description="Disordered" evidence="1">
    <location>
        <begin position="144"/>
        <end position="187"/>
    </location>
</feature>
<feature type="compositionally biased region" description="Gly residues" evidence="1">
    <location>
        <begin position="162"/>
        <end position="187"/>
    </location>
</feature>
<feature type="compositionally biased region" description="Pro residues" evidence="1">
    <location>
        <begin position="150"/>
        <end position="161"/>
    </location>
</feature>
<proteinExistence type="predicted"/>
<protein>
    <recommendedName>
        <fullName evidence="5">LPXTG cell wall anchor domain-containing protein</fullName>
    </recommendedName>
</protein>
<accession>A0A6B3BXQ0</accession>
<name>A0A6B3BXQ0_9ACTN</name>
<comment type="caution">
    <text evidence="4">The sequence shown here is derived from an EMBL/GenBank/DDBJ whole genome shotgun (WGS) entry which is preliminary data.</text>
</comment>
<sequence length="227" mass="22401">MTTSLRPRRTGARTAALAALTLAGTTLIGATAAVAAPAAPGDNGDVKIHKVGTPFTDQRNEPKVCDFYLAAFNFDADQDIEWSIETQPLEANGATLGDTLDLEPDGTGHTLPLALPDGQYKLTWNIVGGQGAGKHKVFQVDCPIGDPTGTPTPPSTVPPTGGPGGPGGGPGGPGGGPGGPHGGVPAGGGGVARAEAFSPVAGAAAVGLIVVGGVVCFRTRRRTDGAA</sequence>
<organism evidence="4">
    <name type="scientific">Streptomyces sp. SID12501</name>
    <dbReference type="NCBI Taxonomy" id="2706042"/>
    <lineage>
        <taxon>Bacteria</taxon>
        <taxon>Bacillati</taxon>
        <taxon>Actinomycetota</taxon>
        <taxon>Actinomycetes</taxon>
        <taxon>Kitasatosporales</taxon>
        <taxon>Streptomycetaceae</taxon>
        <taxon>Streptomyces</taxon>
    </lineage>
</organism>
<feature type="signal peptide" evidence="3">
    <location>
        <begin position="1"/>
        <end position="35"/>
    </location>
</feature>
<evidence type="ECO:0000313" key="4">
    <source>
        <dbReference type="EMBL" id="NEC89201.1"/>
    </source>
</evidence>
<evidence type="ECO:0000256" key="3">
    <source>
        <dbReference type="SAM" id="SignalP"/>
    </source>
</evidence>
<evidence type="ECO:0008006" key="5">
    <source>
        <dbReference type="Google" id="ProtNLM"/>
    </source>
</evidence>
<feature type="transmembrane region" description="Helical" evidence="2">
    <location>
        <begin position="196"/>
        <end position="217"/>
    </location>
</feature>
<dbReference type="EMBL" id="JAAGLU010000022">
    <property type="protein sequence ID" value="NEC89201.1"/>
    <property type="molecule type" value="Genomic_DNA"/>
</dbReference>
<dbReference type="AlphaFoldDB" id="A0A6B3BXQ0"/>
<keyword evidence="2" id="KW-1133">Transmembrane helix</keyword>
<reference evidence="4" key="1">
    <citation type="submission" date="2020-01" db="EMBL/GenBank/DDBJ databases">
        <title>Insect and environment-associated Actinomycetes.</title>
        <authorList>
            <person name="Currrie C."/>
            <person name="Chevrette M."/>
            <person name="Carlson C."/>
            <person name="Stubbendieck R."/>
            <person name="Wendt-Pienkowski E."/>
        </authorList>
    </citation>
    <scope>NUCLEOTIDE SEQUENCE</scope>
    <source>
        <strain evidence="4">SID12501</strain>
    </source>
</reference>
<feature type="chain" id="PRO_5025576977" description="LPXTG cell wall anchor domain-containing protein" evidence="3">
    <location>
        <begin position="36"/>
        <end position="227"/>
    </location>
</feature>
<dbReference type="RefSeq" id="WP_164317860.1">
    <property type="nucleotide sequence ID" value="NZ_JAAGLU010000022.1"/>
</dbReference>
<keyword evidence="2" id="KW-0472">Membrane</keyword>
<evidence type="ECO:0000256" key="2">
    <source>
        <dbReference type="SAM" id="Phobius"/>
    </source>
</evidence>
<gene>
    <name evidence="4" type="ORF">G3I71_26060</name>
</gene>
<evidence type="ECO:0000256" key="1">
    <source>
        <dbReference type="SAM" id="MobiDB-lite"/>
    </source>
</evidence>